<proteinExistence type="predicted"/>
<comment type="caution">
    <text evidence="1">The sequence shown here is derived from an EMBL/GenBank/DDBJ whole genome shotgun (WGS) entry which is preliminary data.</text>
</comment>
<dbReference type="PROSITE" id="PS51257">
    <property type="entry name" value="PROKAR_LIPOPROTEIN"/>
    <property type="match status" value="1"/>
</dbReference>
<gene>
    <name evidence="1" type="ORF">D9V28_11800</name>
</gene>
<evidence type="ECO:0000313" key="2">
    <source>
        <dbReference type="Proteomes" id="UP000282460"/>
    </source>
</evidence>
<evidence type="ECO:0000313" key="1">
    <source>
        <dbReference type="EMBL" id="RLQ82637.1"/>
    </source>
</evidence>
<dbReference type="RefSeq" id="WP_121659939.1">
    <property type="nucleotide sequence ID" value="NZ_BMEK01000003.1"/>
</dbReference>
<dbReference type="AlphaFoldDB" id="A0A3L7IWP9"/>
<dbReference type="Proteomes" id="UP000282460">
    <property type="component" value="Unassembled WGS sequence"/>
</dbReference>
<name>A0A3L7IWP9_9MICO</name>
<protein>
    <submittedName>
        <fullName evidence="1">Uncharacterized protein</fullName>
    </submittedName>
</protein>
<organism evidence="1 2">
    <name type="scientific">Mycetocola zhadangensis</name>
    <dbReference type="NCBI Taxonomy" id="1164595"/>
    <lineage>
        <taxon>Bacteria</taxon>
        <taxon>Bacillati</taxon>
        <taxon>Actinomycetota</taxon>
        <taxon>Actinomycetes</taxon>
        <taxon>Micrococcales</taxon>
        <taxon>Microbacteriaceae</taxon>
        <taxon>Mycetocola</taxon>
    </lineage>
</organism>
<dbReference type="EMBL" id="RCWJ01000003">
    <property type="protein sequence ID" value="RLQ82637.1"/>
    <property type="molecule type" value="Genomic_DNA"/>
</dbReference>
<accession>A0A3L7IWP9</accession>
<sequence length="143" mass="14840">MTERLNEDKPVKIRKLSAVVLAGLVATVLVACGGGSAVASKTESSLNEVPGVVSAKTEFRNSAGMSSRINVRIIASPDADLYTVLDDSLRAFADASGDTKGSISVSYYVHTEGAEETGIRPDAAGLKTTPSVDDIRNYAGYGG</sequence>
<keyword evidence="2" id="KW-1185">Reference proteome</keyword>
<reference evidence="1 2" key="1">
    <citation type="submission" date="2018-10" db="EMBL/GenBank/DDBJ databases">
        <authorList>
            <person name="Li J."/>
        </authorList>
    </citation>
    <scope>NUCLEOTIDE SEQUENCE [LARGE SCALE GENOMIC DNA]</scope>
    <source>
        <strain evidence="1 2">ZD1-4</strain>
    </source>
</reference>
<dbReference type="OrthoDB" id="4947594at2"/>